<name>A0ACA9SYW0_9GLOM</name>
<sequence length="114" mass="13056">PRILEFMNHCCRSRTYFFEIRKCQEAETGCTICRPPRNRPDVFSKLQPFPDPIPKANEDNYMPFCEIYGKDTSEKYHPSLLQKANVPISTTTTTIDGLGVNGMEFSPQAQYATN</sequence>
<accession>A0ACA9SYW0</accession>
<gene>
    <name evidence="1" type="ORF">RPERSI_LOCUS36240</name>
</gene>
<proteinExistence type="predicted"/>
<feature type="non-terminal residue" evidence="1">
    <location>
        <position position="1"/>
    </location>
</feature>
<dbReference type="EMBL" id="CAJVQC010172529">
    <property type="protein sequence ID" value="CAG8850761.1"/>
    <property type="molecule type" value="Genomic_DNA"/>
</dbReference>
<dbReference type="Proteomes" id="UP000789920">
    <property type="component" value="Unassembled WGS sequence"/>
</dbReference>
<evidence type="ECO:0000313" key="1">
    <source>
        <dbReference type="EMBL" id="CAG8850761.1"/>
    </source>
</evidence>
<keyword evidence="2" id="KW-1185">Reference proteome</keyword>
<comment type="caution">
    <text evidence="1">The sequence shown here is derived from an EMBL/GenBank/DDBJ whole genome shotgun (WGS) entry which is preliminary data.</text>
</comment>
<feature type="non-terminal residue" evidence="1">
    <location>
        <position position="114"/>
    </location>
</feature>
<protein>
    <submittedName>
        <fullName evidence="1">20747_t:CDS:1</fullName>
    </submittedName>
</protein>
<evidence type="ECO:0000313" key="2">
    <source>
        <dbReference type="Proteomes" id="UP000789920"/>
    </source>
</evidence>
<organism evidence="1 2">
    <name type="scientific">Racocetra persica</name>
    <dbReference type="NCBI Taxonomy" id="160502"/>
    <lineage>
        <taxon>Eukaryota</taxon>
        <taxon>Fungi</taxon>
        <taxon>Fungi incertae sedis</taxon>
        <taxon>Mucoromycota</taxon>
        <taxon>Glomeromycotina</taxon>
        <taxon>Glomeromycetes</taxon>
        <taxon>Diversisporales</taxon>
        <taxon>Gigasporaceae</taxon>
        <taxon>Racocetra</taxon>
    </lineage>
</organism>
<reference evidence="1" key="1">
    <citation type="submission" date="2021-06" db="EMBL/GenBank/DDBJ databases">
        <authorList>
            <person name="Kallberg Y."/>
            <person name="Tangrot J."/>
            <person name="Rosling A."/>
        </authorList>
    </citation>
    <scope>NUCLEOTIDE SEQUENCE</scope>
    <source>
        <strain evidence="1">MA461A</strain>
    </source>
</reference>